<dbReference type="PANTHER" id="PTHR45688">
    <property type="match status" value="1"/>
</dbReference>
<dbReference type="Gene3D" id="3.90.1200.10">
    <property type="match status" value="1"/>
</dbReference>
<dbReference type="OrthoDB" id="9801834at2"/>
<gene>
    <name evidence="4" type="primary">dgdA</name>
    <name evidence="4" type="ORF">MCHUDSM44219_00744</name>
</gene>
<evidence type="ECO:0000313" key="4">
    <source>
        <dbReference type="EMBL" id="KMO84293.1"/>
    </source>
</evidence>
<dbReference type="InterPro" id="IPR015421">
    <property type="entry name" value="PyrdxlP-dep_Trfase_major"/>
</dbReference>
<dbReference type="GO" id="GO:0008483">
    <property type="term" value="F:transaminase activity"/>
    <property type="evidence" value="ECO:0007669"/>
    <property type="project" value="InterPro"/>
</dbReference>
<keyword evidence="4" id="KW-0456">Lyase</keyword>
<evidence type="ECO:0000256" key="1">
    <source>
        <dbReference type="ARBA" id="ARBA00008954"/>
    </source>
</evidence>
<proteinExistence type="inferred from homology"/>
<organism evidence="4 5">
    <name type="scientific">Mycolicibacterium chubuense</name>
    <name type="common">Mycobacterium chubuense</name>
    <dbReference type="NCBI Taxonomy" id="1800"/>
    <lineage>
        <taxon>Bacteria</taxon>
        <taxon>Bacillati</taxon>
        <taxon>Actinomycetota</taxon>
        <taxon>Actinomycetes</taxon>
        <taxon>Mycobacteriales</taxon>
        <taxon>Mycobacteriaceae</taxon>
        <taxon>Mycolicibacterium</taxon>
    </lineage>
</organism>
<feature type="domain" description="Aminoglycoside phosphotransferase" evidence="3">
    <location>
        <begin position="66"/>
        <end position="266"/>
    </location>
</feature>
<evidence type="ECO:0000313" key="5">
    <source>
        <dbReference type="Proteomes" id="UP000036176"/>
    </source>
</evidence>
<evidence type="ECO:0000259" key="3">
    <source>
        <dbReference type="Pfam" id="PF01636"/>
    </source>
</evidence>
<dbReference type="SUPFAM" id="SSF53383">
    <property type="entry name" value="PLP-dependent transferases"/>
    <property type="match status" value="1"/>
</dbReference>
<dbReference type="PANTHER" id="PTHR45688:SF13">
    <property type="entry name" value="ALANINE--GLYOXYLATE AMINOTRANSFERASE 2-LIKE"/>
    <property type="match status" value="1"/>
</dbReference>
<protein>
    <submittedName>
        <fullName evidence="4">2,2-dialkylglycine decarboxylase</fullName>
        <ecNumber evidence="4">4.1.1.64</ecNumber>
    </submittedName>
</protein>
<keyword evidence="5" id="KW-1185">Reference proteome</keyword>
<reference evidence="4 5" key="1">
    <citation type="journal article" date="2015" name="Genome Biol. Evol.">
        <title>Characterization of Three Mycobacterium spp. with Potential Use in Bioremediation by Genome Sequencing and Comparative Genomics.</title>
        <authorList>
            <person name="Das S."/>
            <person name="Pettersson B.M."/>
            <person name="Behra P.R."/>
            <person name="Ramesh M."/>
            <person name="Dasgupta S."/>
            <person name="Bhattacharya A."/>
            <person name="Kirsebom L.A."/>
        </authorList>
    </citation>
    <scope>NUCLEOTIDE SEQUENCE [LARGE SCALE GENOMIC DNA]</scope>
    <source>
        <strain evidence="4 5">DSM 44219</strain>
    </source>
</reference>
<keyword evidence="2" id="KW-0663">Pyridoxal phosphate</keyword>
<dbReference type="PATRIC" id="fig|1800.3.peg.750"/>
<dbReference type="InterPro" id="IPR015422">
    <property type="entry name" value="PyrdxlP-dep_Trfase_small"/>
</dbReference>
<dbReference type="Proteomes" id="UP000036176">
    <property type="component" value="Unassembled WGS sequence"/>
</dbReference>
<name>A0A0J6WQ85_MYCCU</name>
<dbReference type="InterPro" id="IPR015424">
    <property type="entry name" value="PyrdxlP-dep_Trfase"/>
</dbReference>
<dbReference type="RefSeq" id="WP_048416867.1">
    <property type="nucleotide sequence ID" value="NZ_JYNX01000017.1"/>
</dbReference>
<dbReference type="InterPro" id="IPR005814">
    <property type="entry name" value="Aminotrans_3"/>
</dbReference>
<comment type="caution">
    <text evidence="4">The sequence shown here is derived from an EMBL/GenBank/DDBJ whole genome shotgun (WGS) entry which is preliminary data.</text>
</comment>
<dbReference type="NCBIfam" id="NF004800">
    <property type="entry name" value="PRK06149.1"/>
    <property type="match status" value="1"/>
</dbReference>
<evidence type="ECO:0000256" key="2">
    <source>
        <dbReference type="ARBA" id="ARBA00022898"/>
    </source>
</evidence>
<dbReference type="CDD" id="cd00610">
    <property type="entry name" value="OAT_like"/>
    <property type="match status" value="1"/>
</dbReference>
<accession>A0A0J6WQ85</accession>
<dbReference type="Pfam" id="PF01636">
    <property type="entry name" value="APH"/>
    <property type="match status" value="1"/>
</dbReference>
<dbReference type="GO" id="GO:0030170">
    <property type="term" value="F:pyridoxal phosphate binding"/>
    <property type="evidence" value="ECO:0007669"/>
    <property type="project" value="InterPro"/>
</dbReference>
<dbReference type="InterPro" id="IPR002575">
    <property type="entry name" value="Aminoglycoside_PTrfase"/>
</dbReference>
<dbReference type="GO" id="GO:0047432">
    <property type="term" value="F:2,2-dialkylglycine decarboxylase (pyruvate) activity"/>
    <property type="evidence" value="ECO:0007669"/>
    <property type="project" value="UniProtKB-EC"/>
</dbReference>
<dbReference type="EC" id="4.1.1.64" evidence="4"/>
<dbReference type="AlphaFoldDB" id="A0A0J6WQ85"/>
<dbReference type="EMBL" id="JYNX01000017">
    <property type="protein sequence ID" value="KMO84293.1"/>
    <property type="molecule type" value="Genomic_DNA"/>
</dbReference>
<comment type="similarity">
    <text evidence="1">Belongs to the class-III pyridoxal-phosphate-dependent aminotransferase family.</text>
</comment>
<dbReference type="Gene3D" id="3.40.640.10">
    <property type="entry name" value="Type I PLP-dependent aspartate aminotransferase-like (Major domain)"/>
    <property type="match status" value="1"/>
</dbReference>
<dbReference type="Gene3D" id="3.90.1150.10">
    <property type="entry name" value="Aspartate Aminotransferase, domain 1"/>
    <property type="match status" value="1"/>
</dbReference>
<dbReference type="Pfam" id="PF00202">
    <property type="entry name" value="Aminotran_3"/>
    <property type="match status" value="1"/>
</dbReference>
<sequence length="983" mass="104022">MSAHDTAGFNFLQQQELPAPQVTEAQAEELVATHYGLVARATSLGSQQDKNFVISTGSDDDHAVAGVLKIANPAFTATELAAQDAATAHIVDAEPTLRVSVPLPNTSGKLCTPVEGLVDGIAYVRLLRYLPGGTLVDAGHLTPSVVAGLGDVSGRVSRALAGFSHPGLDRILQWDLRFAKEVVDRLARYVDDADLRARLESAADAAWSRIAPLDASLPRQAAHIDLTDANIVVSWVDGVPRPDGIIDFGDLSHTWAVSELAITASSVLGHVGASAASILPAARAFHAVRPLSEAECDALWPMIVLRAAVLIVSGAQQVVLDPGNDYLTEQSDAESRIFEVATSVPMDVMSATIKADLGFSRTTTPLPVTVPMIAAPPEQVVTLDLSTTSDVYDDAFDTAGVLRSDVEDTAARAALRGGAALAVTRFGEARLSRAPRLSQDSPDVVATGISVWTAPDAGATALVAPWDGEVETSADRITLRGNGFELHLIGAHPAASGSVRAGDSLASADGRTEVSVRPLGAPDAPPFVSTDLAPGWLAQVRDPRPLLGLAPLQGGADTGDLLARRDASFAPVQEFYYRRPPQIERGRRHFLMSTAGRSYLDMVNNVTVLGHAHPRIAEAAARQLRRLNTNSRFNYEAVVEFSERLAGLLPDPLDTVFLVNSGSEASDLAIRLATAATGRRDVVAVREAYHGWTYGTDAVSTSTADNPNALATRPDWVHTVESPNSFRGKYRGAEATRYAGEAVAQIEALIAEGRPPAGFICESVYGNAGGMALPDGYLQQVYAAVRAGGGLAISDEVQVGYGRLGEWFWGFQQQDAVPDIVSVAKSVGNGYPLGAVITSRAVAEGFASQGYFFSSTGGSPLSCAIGMTVLDVLAEEALQDNARRVGAHLKARLEGLRDRHPLIGTVHGVGLYLGVEMIRDAETLEPATAETAAICERMLDLGVIIQPTGDHQNILKTKPPLCIDVEGADFYVDALDRVLTEGW</sequence>
<dbReference type="SUPFAM" id="SSF56112">
    <property type="entry name" value="Protein kinase-like (PK-like)"/>
    <property type="match status" value="1"/>
</dbReference>
<dbReference type="InterPro" id="IPR011009">
    <property type="entry name" value="Kinase-like_dom_sf"/>
</dbReference>